<evidence type="ECO:0000256" key="1">
    <source>
        <dbReference type="ARBA" id="ARBA00023015"/>
    </source>
</evidence>
<dbReference type="InterPro" id="IPR018060">
    <property type="entry name" value="HTH_AraC"/>
</dbReference>
<dbReference type="PROSITE" id="PS00041">
    <property type="entry name" value="HTH_ARAC_FAMILY_1"/>
    <property type="match status" value="1"/>
</dbReference>
<accession>A0A8F9TTQ3</accession>
<keyword evidence="6" id="KW-1185">Reference proteome</keyword>
<keyword evidence="3" id="KW-0804">Transcription</keyword>
<dbReference type="Proteomes" id="UP000825051">
    <property type="component" value="Chromosome"/>
</dbReference>
<organism evidence="5 6">
    <name type="scientific">Horticoccus luteus</name>
    <dbReference type="NCBI Taxonomy" id="2862869"/>
    <lineage>
        <taxon>Bacteria</taxon>
        <taxon>Pseudomonadati</taxon>
        <taxon>Verrucomicrobiota</taxon>
        <taxon>Opitutia</taxon>
        <taxon>Opitutales</taxon>
        <taxon>Opitutaceae</taxon>
        <taxon>Horticoccus</taxon>
    </lineage>
</organism>
<dbReference type="InterPro" id="IPR009057">
    <property type="entry name" value="Homeodomain-like_sf"/>
</dbReference>
<protein>
    <submittedName>
        <fullName evidence="5">Helix-turn-helix domain-containing protein</fullName>
    </submittedName>
</protein>
<dbReference type="InterPro" id="IPR010499">
    <property type="entry name" value="AraC_E-bd"/>
</dbReference>
<dbReference type="PANTHER" id="PTHR47504:SF5">
    <property type="entry name" value="RIGHT ORIGIN-BINDING PROTEIN"/>
    <property type="match status" value="1"/>
</dbReference>
<dbReference type="GO" id="GO:0043565">
    <property type="term" value="F:sequence-specific DNA binding"/>
    <property type="evidence" value="ECO:0007669"/>
    <property type="project" value="InterPro"/>
</dbReference>
<dbReference type="AlphaFoldDB" id="A0A8F9TTQ3"/>
<dbReference type="InterPro" id="IPR018062">
    <property type="entry name" value="HTH_AraC-typ_CS"/>
</dbReference>
<evidence type="ECO:0000256" key="2">
    <source>
        <dbReference type="ARBA" id="ARBA00023125"/>
    </source>
</evidence>
<gene>
    <name evidence="5" type="ORF">K0B96_11420</name>
</gene>
<dbReference type="Pfam" id="PF12833">
    <property type="entry name" value="HTH_18"/>
    <property type="match status" value="1"/>
</dbReference>
<dbReference type="Gene3D" id="3.20.80.10">
    <property type="entry name" value="Regulatory factor, effector binding domain"/>
    <property type="match status" value="1"/>
</dbReference>
<dbReference type="Pfam" id="PF06445">
    <property type="entry name" value="GyrI-like"/>
    <property type="match status" value="1"/>
</dbReference>
<dbReference type="PRINTS" id="PR00032">
    <property type="entry name" value="HTHARAC"/>
</dbReference>
<sequence>MHLATRLQRSLDLAETRLRDRVTLEELARAAGLSLWHFQRVFSAAVGKTVASYLRQRRLTSAAHELRHTSRRILDIALEYQFESHEAFTRAFKTAFSVTPSEFRRRTTFPWAATRPPLNAASLRQRLAQSPMTPQIVSLPAFTLIGFEARFISAMSPDATNLQVIPPLWRALLSRRHEITGVTDASSYGACRCLPPPARTRDDELLYLAGVSASSDTPAPAGMSRWSVPPLTYALFTHHGLISELVRTINFAWGTWLPASKFAPADGPELERYDERFRDGGADSALDYLLPIQPAS</sequence>
<evidence type="ECO:0000259" key="4">
    <source>
        <dbReference type="PROSITE" id="PS01124"/>
    </source>
</evidence>
<dbReference type="EMBL" id="CP080507">
    <property type="protein sequence ID" value="QYM77922.1"/>
    <property type="molecule type" value="Genomic_DNA"/>
</dbReference>
<dbReference type="InterPro" id="IPR020449">
    <property type="entry name" value="Tscrpt_reg_AraC-type_HTH"/>
</dbReference>
<dbReference type="InterPro" id="IPR011256">
    <property type="entry name" value="Reg_factor_effector_dom_sf"/>
</dbReference>
<dbReference type="RefSeq" id="WP_220161026.1">
    <property type="nucleotide sequence ID" value="NZ_CP080507.1"/>
</dbReference>
<dbReference type="InterPro" id="IPR050959">
    <property type="entry name" value="MarA-like"/>
</dbReference>
<dbReference type="PANTHER" id="PTHR47504">
    <property type="entry name" value="RIGHT ORIGIN-BINDING PROTEIN"/>
    <property type="match status" value="1"/>
</dbReference>
<dbReference type="PROSITE" id="PS01124">
    <property type="entry name" value="HTH_ARAC_FAMILY_2"/>
    <property type="match status" value="1"/>
</dbReference>
<evidence type="ECO:0000256" key="3">
    <source>
        <dbReference type="ARBA" id="ARBA00023163"/>
    </source>
</evidence>
<dbReference type="Gene3D" id="1.10.10.60">
    <property type="entry name" value="Homeodomain-like"/>
    <property type="match status" value="2"/>
</dbReference>
<dbReference type="SUPFAM" id="SSF46689">
    <property type="entry name" value="Homeodomain-like"/>
    <property type="match status" value="2"/>
</dbReference>
<reference evidence="5" key="1">
    <citation type="submission" date="2021-08" db="EMBL/GenBank/DDBJ databases">
        <title>Genome of a novel bacterium of the phylum Verrucomicrobia, Oleiharenicola sp. KSB-15.</title>
        <authorList>
            <person name="Chung J.-H."/>
            <person name="Ahn J.-H."/>
            <person name="Yoon Y."/>
            <person name="Kim D.-Y."/>
            <person name="An S.-H."/>
            <person name="Park I."/>
            <person name="Yeon J."/>
        </authorList>
    </citation>
    <scope>NUCLEOTIDE SEQUENCE</scope>
    <source>
        <strain evidence="5">KSB-15</strain>
    </source>
</reference>
<proteinExistence type="predicted"/>
<dbReference type="SMART" id="SM00871">
    <property type="entry name" value="AraC_E_bind"/>
    <property type="match status" value="1"/>
</dbReference>
<keyword evidence="1" id="KW-0805">Transcription regulation</keyword>
<dbReference type="GO" id="GO:0003700">
    <property type="term" value="F:DNA-binding transcription factor activity"/>
    <property type="evidence" value="ECO:0007669"/>
    <property type="project" value="InterPro"/>
</dbReference>
<dbReference type="InterPro" id="IPR029442">
    <property type="entry name" value="GyrI-like"/>
</dbReference>
<dbReference type="KEGG" id="ole:K0B96_11420"/>
<evidence type="ECO:0000313" key="6">
    <source>
        <dbReference type="Proteomes" id="UP000825051"/>
    </source>
</evidence>
<keyword evidence="2" id="KW-0238">DNA-binding</keyword>
<dbReference type="SUPFAM" id="SSF55136">
    <property type="entry name" value="Probable bacterial effector-binding domain"/>
    <property type="match status" value="1"/>
</dbReference>
<dbReference type="SMART" id="SM00342">
    <property type="entry name" value="HTH_ARAC"/>
    <property type="match status" value="1"/>
</dbReference>
<feature type="domain" description="HTH araC/xylS-type" evidence="4">
    <location>
        <begin position="8"/>
        <end position="106"/>
    </location>
</feature>
<evidence type="ECO:0000313" key="5">
    <source>
        <dbReference type="EMBL" id="QYM77922.1"/>
    </source>
</evidence>
<name>A0A8F9TTQ3_9BACT</name>